<reference evidence="2" key="1">
    <citation type="journal article" date="2018" name="Genome Biol. Evol.">
        <title>Conotoxin diversity in Chelyconus ermineus (Born, 1778) and the convergent origin of piscivory in the Atlantic and Indo-Pacific cones.</title>
        <authorList>
            <person name="Abalde S."/>
            <person name="Tenorio M.J."/>
            <person name="Afonso C.M."/>
            <person name="Zardoya R."/>
        </authorList>
    </citation>
    <scope>NUCLEOTIDE SEQUENCE</scope>
    <source>
        <strain evidence="2">Cerm_224</strain>
    </source>
</reference>
<dbReference type="AlphaFoldDB" id="A0A346CJ12"/>
<dbReference type="EMBL" id="MH360512">
    <property type="protein sequence ID" value="AXL95561.1"/>
    <property type="molecule type" value="mRNA"/>
</dbReference>
<keyword evidence="1" id="KW-0732">Signal</keyword>
<feature type="chain" id="PRO_5016931962" evidence="1">
    <location>
        <begin position="24"/>
        <end position="67"/>
    </location>
</feature>
<organism evidence="2">
    <name type="scientific">Conus ermineus</name>
    <name type="common">Agate cone</name>
    <name type="synonym">Chelyconus ermineus</name>
    <dbReference type="NCBI Taxonomy" id="55423"/>
    <lineage>
        <taxon>Eukaryota</taxon>
        <taxon>Metazoa</taxon>
        <taxon>Spiralia</taxon>
        <taxon>Lophotrochozoa</taxon>
        <taxon>Mollusca</taxon>
        <taxon>Gastropoda</taxon>
        <taxon>Caenogastropoda</taxon>
        <taxon>Neogastropoda</taxon>
        <taxon>Conoidea</taxon>
        <taxon>Conidae</taxon>
        <taxon>Conus</taxon>
        <taxon>Chelyconus</taxon>
    </lineage>
</organism>
<protein>
    <submittedName>
        <fullName evidence="2">Conotoxin-like unassigned superfamily 03</fullName>
    </submittedName>
</protein>
<sequence>MKMSVTLIVLLVVGLSFPDGAILRNIDGREASGLRKRGAMVQLILKRGKCGDRCPSKKCNVDMTCMD</sequence>
<evidence type="ECO:0000256" key="1">
    <source>
        <dbReference type="SAM" id="SignalP"/>
    </source>
</evidence>
<accession>A0A346CJ12</accession>
<proteinExistence type="evidence at transcript level"/>
<feature type="signal peptide" evidence="1">
    <location>
        <begin position="1"/>
        <end position="23"/>
    </location>
</feature>
<evidence type="ECO:0000313" key="2">
    <source>
        <dbReference type="EMBL" id="AXL95561.1"/>
    </source>
</evidence>
<name>A0A346CJ12_CONER</name>